<evidence type="ECO:0000313" key="2">
    <source>
        <dbReference type="Proteomes" id="UP000279833"/>
    </source>
</evidence>
<reference evidence="3" key="1">
    <citation type="submission" date="2016-06" db="UniProtKB">
        <authorList>
            <consortium name="WormBaseParasite"/>
        </authorList>
    </citation>
    <scope>IDENTIFICATION</scope>
</reference>
<name>A0A183JLD4_9TREM</name>
<keyword evidence="2" id="KW-1185">Reference proteome</keyword>
<organism evidence="3">
    <name type="scientific">Schistosoma curassoni</name>
    <dbReference type="NCBI Taxonomy" id="6186"/>
    <lineage>
        <taxon>Eukaryota</taxon>
        <taxon>Metazoa</taxon>
        <taxon>Spiralia</taxon>
        <taxon>Lophotrochozoa</taxon>
        <taxon>Platyhelminthes</taxon>
        <taxon>Trematoda</taxon>
        <taxon>Digenea</taxon>
        <taxon>Strigeidida</taxon>
        <taxon>Schistosomatoidea</taxon>
        <taxon>Schistosomatidae</taxon>
        <taxon>Schistosoma</taxon>
    </lineage>
</organism>
<dbReference type="WBParaSite" id="SCUD_0000351501-mRNA-1">
    <property type="protein sequence ID" value="SCUD_0000351501-mRNA-1"/>
    <property type="gene ID" value="SCUD_0000351501"/>
</dbReference>
<evidence type="ECO:0000313" key="1">
    <source>
        <dbReference type="EMBL" id="VDO82490.1"/>
    </source>
</evidence>
<dbReference type="AlphaFoldDB" id="A0A183JLD4"/>
<sequence>MLPKWSSPILRKPQLINCITKSNEHNYRVQEENSNNFISNHLNINVRISSVYF</sequence>
<dbReference type="Proteomes" id="UP000279833">
    <property type="component" value="Unassembled WGS sequence"/>
</dbReference>
<gene>
    <name evidence="1" type="ORF">SCUD_LOCUS3515</name>
</gene>
<protein>
    <submittedName>
        <fullName evidence="1 3">Uncharacterized protein</fullName>
    </submittedName>
</protein>
<dbReference type="STRING" id="6186.A0A183JLD4"/>
<accession>A0A183JLD4</accession>
<proteinExistence type="predicted"/>
<reference evidence="1 2" key="2">
    <citation type="submission" date="2018-11" db="EMBL/GenBank/DDBJ databases">
        <authorList>
            <consortium name="Pathogen Informatics"/>
        </authorList>
    </citation>
    <scope>NUCLEOTIDE SEQUENCE [LARGE SCALE GENOMIC DNA]</scope>
    <source>
        <strain evidence="1">Dakar</strain>
        <strain evidence="2">Dakar, Senegal</strain>
    </source>
</reference>
<dbReference type="EMBL" id="UZAK01004028">
    <property type="protein sequence ID" value="VDO82490.1"/>
    <property type="molecule type" value="Genomic_DNA"/>
</dbReference>
<evidence type="ECO:0000313" key="3">
    <source>
        <dbReference type="WBParaSite" id="SCUD_0000351501-mRNA-1"/>
    </source>
</evidence>